<protein>
    <recommendedName>
        <fullName evidence="11">ABC transporter permease</fullName>
    </recommendedName>
</protein>
<feature type="domain" description="ABC3 transporter permease C-terminal" evidence="8">
    <location>
        <begin position="712"/>
        <end position="828"/>
    </location>
</feature>
<dbReference type="STRING" id="234267.Acid_3054"/>
<dbReference type="InterPro" id="IPR017800">
    <property type="entry name" value="ADOP"/>
</dbReference>
<evidence type="ECO:0000256" key="4">
    <source>
        <dbReference type="ARBA" id="ARBA00022989"/>
    </source>
</evidence>
<sequence>MRELLRRIAYLWNRRRLESEMAEEMAYHRELLSPERRGEFGSDLRLREDAREVWGWGWVDRLRQDLAYGARVLRNSPGFTLTAVLVLASGIGVPLTVFRAAVSELEGGALPDPDSLVQLRRRAPGVFISNLPYPEFTFYAAKAKSFRSVIGVSERNQATFGETADGAAPEQIQIAFATANYFPEFGIVPAYGRMLTPDDERRDAEPVALVGELFWQRRLGGDSAVIGQTVRVNGRLVRVVGVMPRSARARSDLWMPLVRQPFVIDGSSLLTDWNSALDVYARLRPGVSVKASQQETLALAAGLHQLQPDRVRPGEYLEAHPILQFETNGAEFQIVLITVALVLLLLVAACANLGTLVLARGVTREREIRIRMALGAGRARVVRQLFTESLMLAALCGLCGLVLSTGILKWIELEHNPASTVLPNWRTIAVTFGVSLLAALVFGLPPALRLTSLVPRAGRVRGIFLAAQVAVSCLLLVVSGLLVGGLKQLGRVEPGFDYRHLLWVSPGLKAHGYGNAAAKAYLDAMGARAAAWPDVQAVSQVTLGPWGNIHMGAAWMGRQFGGNRVDPEFLRAMRMRVVRGRNFLPGEEGVVMITEAAARVLWHDEDALGKSLPWDAQGGAHGPTVVGVVANASTTVVGNPEPLEFYLPQSRSDARDSVLLVRIAGHPNDFVRRLQDAARSLDGRLQPAVPVVSDAYDGEMKNTSHALAGVAMLGFVAIVLSAIGLAGLAGYTVAQRTREIGLRIALGARAAQVVRSILAPMSRALVIGFACGALGGGAVARILRSGIPAMAGINVFDPLAYLGAMAFFSAVVALSIFAPGRRAIRINPSKALQHE</sequence>
<keyword evidence="4 7" id="KW-1133">Transmembrane helix</keyword>
<evidence type="ECO:0000256" key="6">
    <source>
        <dbReference type="ARBA" id="ARBA00038076"/>
    </source>
</evidence>
<feature type="transmembrane region" description="Helical" evidence="7">
    <location>
        <begin position="334"/>
        <end position="359"/>
    </location>
</feature>
<feature type="domain" description="MacB-like periplasmic core" evidence="9">
    <location>
        <begin position="479"/>
        <end position="652"/>
    </location>
</feature>
<dbReference type="GO" id="GO:0022857">
    <property type="term" value="F:transmembrane transporter activity"/>
    <property type="evidence" value="ECO:0007669"/>
    <property type="project" value="TreeGrafter"/>
</dbReference>
<feature type="transmembrane region" description="Helical" evidence="7">
    <location>
        <begin position="764"/>
        <end position="787"/>
    </location>
</feature>
<evidence type="ECO:0000256" key="3">
    <source>
        <dbReference type="ARBA" id="ARBA00022692"/>
    </source>
</evidence>
<dbReference type="OrthoDB" id="8769057at2"/>
<reference evidence="10" key="1">
    <citation type="submission" date="2006-10" db="EMBL/GenBank/DDBJ databases">
        <title>Complete sequence of Solibacter usitatus Ellin6076.</title>
        <authorList>
            <consortium name="US DOE Joint Genome Institute"/>
            <person name="Copeland A."/>
            <person name="Lucas S."/>
            <person name="Lapidus A."/>
            <person name="Barry K."/>
            <person name="Detter J.C."/>
            <person name="Glavina del Rio T."/>
            <person name="Hammon N."/>
            <person name="Israni S."/>
            <person name="Dalin E."/>
            <person name="Tice H."/>
            <person name="Pitluck S."/>
            <person name="Thompson L.S."/>
            <person name="Brettin T."/>
            <person name="Bruce D."/>
            <person name="Han C."/>
            <person name="Tapia R."/>
            <person name="Gilna P."/>
            <person name="Schmutz J."/>
            <person name="Larimer F."/>
            <person name="Land M."/>
            <person name="Hauser L."/>
            <person name="Kyrpides N."/>
            <person name="Mikhailova N."/>
            <person name="Janssen P.H."/>
            <person name="Kuske C.R."/>
            <person name="Richardson P."/>
        </authorList>
    </citation>
    <scope>NUCLEOTIDE SEQUENCE</scope>
    <source>
        <strain evidence="10">Ellin6076</strain>
    </source>
</reference>
<evidence type="ECO:0000256" key="7">
    <source>
        <dbReference type="SAM" id="Phobius"/>
    </source>
</evidence>
<dbReference type="PANTHER" id="PTHR30572">
    <property type="entry name" value="MEMBRANE COMPONENT OF TRANSPORTER-RELATED"/>
    <property type="match status" value="1"/>
</dbReference>
<dbReference type="NCBIfam" id="TIGR03434">
    <property type="entry name" value="ADOP"/>
    <property type="match status" value="1"/>
</dbReference>
<feature type="transmembrane region" description="Helical" evidence="7">
    <location>
        <begin position="428"/>
        <end position="450"/>
    </location>
</feature>
<accession>Q022R7</accession>
<dbReference type="InterPro" id="IPR003838">
    <property type="entry name" value="ABC3_permease_C"/>
</dbReference>
<evidence type="ECO:0008006" key="11">
    <source>
        <dbReference type="Google" id="ProtNLM"/>
    </source>
</evidence>
<comment type="similarity">
    <text evidence="6">Belongs to the ABC-4 integral membrane protein family.</text>
</comment>
<evidence type="ECO:0000259" key="9">
    <source>
        <dbReference type="Pfam" id="PF12704"/>
    </source>
</evidence>
<evidence type="ECO:0000259" key="8">
    <source>
        <dbReference type="Pfam" id="PF02687"/>
    </source>
</evidence>
<dbReference type="InterPro" id="IPR050250">
    <property type="entry name" value="Macrolide_Exporter_MacB"/>
</dbReference>
<evidence type="ECO:0000313" key="10">
    <source>
        <dbReference type="EMBL" id="ABJ84033.1"/>
    </source>
</evidence>
<dbReference type="AlphaFoldDB" id="Q022R7"/>
<keyword evidence="2" id="KW-1003">Cell membrane</keyword>
<dbReference type="Pfam" id="PF12704">
    <property type="entry name" value="MacB_PCD"/>
    <property type="match status" value="2"/>
</dbReference>
<feature type="domain" description="ABC3 transporter permease C-terminal" evidence="8">
    <location>
        <begin position="341"/>
        <end position="453"/>
    </location>
</feature>
<evidence type="ECO:0000256" key="5">
    <source>
        <dbReference type="ARBA" id="ARBA00023136"/>
    </source>
</evidence>
<dbReference type="PANTHER" id="PTHR30572:SF4">
    <property type="entry name" value="ABC TRANSPORTER PERMEASE YTRF"/>
    <property type="match status" value="1"/>
</dbReference>
<comment type="subcellular location">
    <subcellularLocation>
        <location evidence="1">Cell membrane</location>
        <topology evidence="1">Multi-pass membrane protein</topology>
    </subcellularLocation>
</comment>
<dbReference type="KEGG" id="sus:Acid_3054"/>
<name>Q022R7_SOLUE</name>
<dbReference type="InParanoid" id="Q022R7"/>
<feature type="transmembrane region" description="Helical" evidence="7">
    <location>
        <begin position="390"/>
        <end position="408"/>
    </location>
</feature>
<feature type="transmembrane region" description="Helical" evidence="7">
    <location>
        <begin position="706"/>
        <end position="734"/>
    </location>
</feature>
<dbReference type="Pfam" id="PF02687">
    <property type="entry name" value="FtsX"/>
    <property type="match status" value="2"/>
</dbReference>
<dbReference type="HOGENOM" id="CLU_009433_1_0_0"/>
<gene>
    <name evidence="10" type="ordered locus">Acid_3054</name>
</gene>
<proteinExistence type="inferred from homology"/>
<feature type="transmembrane region" description="Helical" evidence="7">
    <location>
        <begin position="799"/>
        <end position="820"/>
    </location>
</feature>
<dbReference type="eggNOG" id="COG0577">
    <property type="taxonomic scope" value="Bacteria"/>
</dbReference>
<feature type="transmembrane region" description="Helical" evidence="7">
    <location>
        <begin position="462"/>
        <end position="486"/>
    </location>
</feature>
<organism evidence="10">
    <name type="scientific">Solibacter usitatus (strain Ellin6076)</name>
    <dbReference type="NCBI Taxonomy" id="234267"/>
    <lineage>
        <taxon>Bacteria</taxon>
        <taxon>Pseudomonadati</taxon>
        <taxon>Acidobacteriota</taxon>
        <taxon>Terriglobia</taxon>
        <taxon>Bryobacterales</taxon>
        <taxon>Solibacteraceae</taxon>
        <taxon>Candidatus Solibacter</taxon>
    </lineage>
</organism>
<keyword evidence="3 7" id="KW-0812">Transmembrane</keyword>
<dbReference type="InterPro" id="IPR025857">
    <property type="entry name" value="MacB_PCD"/>
</dbReference>
<evidence type="ECO:0000256" key="1">
    <source>
        <dbReference type="ARBA" id="ARBA00004651"/>
    </source>
</evidence>
<dbReference type="EMBL" id="CP000473">
    <property type="protein sequence ID" value="ABJ84033.1"/>
    <property type="molecule type" value="Genomic_DNA"/>
</dbReference>
<keyword evidence="5 7" id="KW-0472">Membrane</keyword>
<evidence type="ECO:0000256" key="2">
    <source>
        <dbReference type="ARBA" id="ARBA00022475"/>
    </source>
</evidence>
<dbReference type="GO" id="GO:0005886">
    <property type="term" value="C:plasma membrane"/>
    <property type="evidence" value="ECO:0007669"/>
    <property type="project" value="UniProtKB-SubCell"/>
</dbReference>
<feature type="domain" description="MacB-like periplasmic core" evidence="9">
    <location>
        <begin position="110"/>
        <end position="295"/>
    </location>
</feature>